<comment type="caution">
    <text evidence="1">The sequence shown here is derived from an EMBL/GenBank/DDBJ whole genome shotgun (WGS) entry which is preliminary data.</text>
</comment>
<dbReference type="AlphaFoldDB" id="X1B7N3"/>
<dbReference type="EMBL" id="BART01011051">
    <property type="protein sequence ID" value="GAG80148.1"/>
    <property type="molecule type" value="Genomic_DNA"/>
</dbReference>
<name>X1B7N3_9ZZZZ</name>
<organism evidence="1">
    <name type="scientific">marine sediment metagenome</name>
    <dbReference type="NCBI Taxonomy" id="412755"/>
    <lineage>
        <taxon>unclassified sequences</taxon>
        <taxon>metagenomes</taxon>
        <taxon>ecological metagenomes</taxon>
    </lineage>
</organism>
<protein>
    <submittedName>
        <fullName evidence="1">Uncharacterized protein</fullName>
    </submittedName>
</protein>
<proteinExistence type="predicted"/>
<gene>
    <name evidence="1" type="ORF">S01H4_23731</name>
</gene>
<reference evidence="1" key="1">
    <citation type="journal article" date="2014" name="Front. Microbiol.">
        <title>High frequency of phylogenetically diverse reductive dehalogenase-homologous genes in deep subseafloor sedimentary metagenomes.</title>
        <authorList>
            <person name="Kawai M."/>
            <person name="Futagami T."/>
            <person name="Toyoda A."/>
            <person name="Takaki Y."/>
            <person name="Nishi S."/>
            <person name="Hori S."/>
            <person name="Arai W."/>
            <person name="Tsubouchi T."/>
            <person name="Morono Y."/>
            <person name="Uchiyama I."/>
            <person name="Ito T."/>
            <person name="Fujiyama A."/>
            <person name="Inagaki F."/>
            <person name="Takami H."/>
        </authorList>
    </citation>
    <scope>NUCLEOTIDE SEQUENCE</scope>
    <source>
        <strain evidence="1">Expedition CK06-06</strain>
    </source>
</reference>
<accession>X1B7N3</accession>
<sequence length="101" mass="11364">MYSPKLWTANVPYRVDNFGSGEGKSVEVTCKIWDKNANLITSVTKNEGNIASASTTLGESVTKNIPFSRYEDGSISCYIERCENCKILMDDIPELKELYRD</sequence>
<evidence type="ECO:0000313" key="1">
    <source>
        <dbReference type="EMBL" id="GAG80148.1"/>
    </source>
</evidence>